<dbReference type="RefSeq" id="WP_151092574.1">
    <property type="nucleotide sequence ID" value="NZ_CP071520.1"/>
</dbReference>
<reference evidence="2 3" key="1">
    <citation type="submission" date="2021-03" db="EMBL/GenBank/DDBJ databases">
        <title>Draft genome sequence of Janthinobacterium sp. strain PLB02 isolated from infected primmorphs (Lubomirskia baicalensis).</title>
        <authorList>
            <person name="Chernogor L.I."/>
            <person name="Belikov S.I."/>
            <person name="Petrushin I.S."/>
        </authorList>
    </citation>
    <scope>NUCLEOTIDE SEQUENCE [LARGE SCALE GENOMIC DNA]</scope>
    <source>
        <strain evidence="2 3">PLB02</strain>
    </source>
</reference>
<sequence>MSDKDKVGGDFLTTPDLPDGTPPMPTSEGSLYLVGLLSKQNGLNVARDALIARAGEAGASETAYIKIQLGQIQSDYLKLSAWINAYVAKSTRYKTITPDGLAAIRKIIEQLQAVVAKKETAQDIIKLVTKLLNEWDGKPAAPTAVLGGAGTPAAKPCA</sequence>
<proteinExistence type="predicted"/>
<evidence type="ECO:0000313" key="2">
    <source>
        <dbReference type="EMBL" id="QSX97240.1"/>
    </source>
</evidence>
<feature type="region of interest" description="Disordered" evidence="1">
    <location>
        <begin position="1"/>
        <end position="24"/>
    </location>
</feature>
<evidence type="ECO:0000256" key="1">
    <source>
        <dbReference type="SAM" id="MobiDB-lite"/>
    </source>
</evidence>
<organism evidence="2 3">
    <name type="scientific">Janthinobacterium lividum</name>
    <dbReference type="NCBI Taxonomy" id="29581"/>
    <lineage>
        <taxon>Bacteria</taxon>
        <taxon>Pseudomonadati</taxon>
        <taxon>Pseudomonadota</taxon>
        <taxon>Betaproteobacteria</taxon>
        <taxon>Burkholderiales</taxon>
        <taxon>Oxalobacteraceae</taxon>
        <taxon>Janthinobacterium</taxon>
    </lineage>
</organism>
<evidence type="ECO:0000313" key="3">
    <source>
        <dbReference type="Proteomes" id="UP000662821"/>
    </source>
</evidence>
<dbReference type="Proteomes" id="UP000662821">
    <property type="component" value="Chromosome"/>
</dbReference>
<gene>
    <name evidence="2" type="ORF">J3P46_04605</name>
</gene>
<name>A0AAJ4MU78_9BURK</name>
<protein>
    <submittedName>
        <fullName evidence="2">Uncharacterized protein</fullName>
    </submittedName>
</protein>
<accession>A0AAJ4MU78</accession>
<dbReference type="AlphaFoldDB" id="A0AAJ4MU78"/>
<dbReference type="EMBL" id="CP071520">
    <property type="protein sequence ID" value="QSX97240.1"/>
    <property type="molecule type" value="Genomic_DNA"/>
</dbReference>